<evidence type="ECO:0000313" key="2">
    <source>
        <dbReference type="Proteomes" id="UP000539313"/>
    </source>
</evidence>
<proteinExistence type="predicted"/>
<sequence length="153" mass="15953">MKAKSLLALTGAVGGTLAAAGVVFVLLDGDPETADRAAPGVPGVTGETREIAEVLVDSGATGCRGDRGRVECRFSDRYVAAEVVDPRLGVTVDSMLPGWKTGAAQASTGDRGPFAVLYGGTWLVTGPEAFVEEVQERLQGRIVYCDRPYGACY</sequence>
<dbReference type="AlphaFoldDB" id="A0A7W3R8G8"/>
<evidence type="ECO:0000313" key="1">
    <source>
        <dbReference type="EMBL" id="MBA9003330.1"/>
    </source>
</evidence>
<protein>
    <submittedName>
        <fullName evidence="1">Uncharacterized protein</fullName>
    </submittedName>
</protein>
<dbReference type="RefSeq" id="WP_182705113.1">
    <property type="nucleotide sequence ID" value="NZ_JACJII010000001.1"/>
</dbReference>
<comment type="caution">
    <text evidence="1">The sequence shown here is derived from an EMBL/GenBank/DDBJ whole genome shotgun (WGS) entry which is preliminary data.</text>
</comment>
<accession>A0A7W3R8G8</accession>
<gene>
    <name evidence="1" type="ORF">HNR21_002212</name>
</gene>
<keyword evidence="2" id="KW-1185">Reference proteome</keyword>
<dbReference type="EMBL" id="JACJII010000001">
    <property type="protein sequence ID" value="MBA9003330.1"/>
    <property type="molecule type" value="Genomic_DNA"/>
</dbReference>
<reference evidence="1 2" key="1">
    <citation type="submission" date="2020-08" db="EMBL/GenBank/DDBJ databases">
        <title>Sequencing the genomes of 1000 actinobacteria strains.</title>
        <authorList>
            <person name="Klenk H.-P."/>
        </authorList>
    </citation>
    <scope>NUCLEOTIDE SEQUENCE [LARGE SCALE GENOMIC DNA]</scope>
    <source>
        <strain evidence="1 2">DSM 45823</strain>
    </source>
</reference>
<dbReference type="Proteomes" id="UP000539313">
    <property type="component" value="Unassembled WGS sequence"/>
</dbReference>
<name>A0A7W3R8G8_9ACTN</name>
<organism evidence="1 2">
    <name type="scientific">Thermomonospora cellulosilytica</name>
    <dbReference type="NCBI Taxonomy" id="1411118"/>
    <lineage>
        <taxon>Bacteria</taxon>
        <taxon>Bacillati</taxon>
        <taxon>Actinomycetota</taxon>
        <taxon>Actinomycetes</taxon>
        <taxon>Streptosporangiales</taxon>
        <taxon>Thermomonosporaceae</taxon>
        <taxon>Thermomonospora</taxon>
    </lineage>
</organism>